<keyword evidence="5" id="KW-1185">Reference proteome</keyword>
<feature type="binding site" evidence="1">
    <location>
        <position position="172"/>
    </location>
    <ligand>
        <name>ATP</name>
        <dbReference type="ChEBI" id="CHEBI:30616"/>
    </ligand>
</feature>
<evidence type="ECO:0000256" key="1">
    <source>
        <dbReference type="PROSITE-ProRule" id="PRU10141"/>
    </source>
</evidence>
<feature type="signal peptide" evidence="3">
    <location>
        <begin position="1"/>
        <end position="25"/>
    </location>
</feature>
<gene>
    <name evidence="4" type="ORF">E2562_023465</name>
</gene>
<evidence type="ECO:0000256" key="3">
    <source>
        <dbReference type="SAM" id="SignalP"/>
    </source>
</evidence>
<dbReference type="EMBL" id="SPHZ02000001">
    <property type="protein sequence ID" value="KAF0934211.1"/>
    <property type="molecule type" value="Genomic_DNA"/>
</dbReference>
<feature type="transmembrane region" description="Helical" evidence="2">
    <location>
        <begin position="226"/>
        <end position="245"/>
    </location>
</feature>
<evidence type="ECO:0000256" key="2">
    <source>
        <dbReference type="SAM" id="Phobius"/>
    </source>
</evidence>
<evidence type="ECO:0000313" key="4">
    <source>
        <dbReference type="EMBL" id="KAF0934211.1"/>
    </source>
</evidence>
<reference evidence="4 5" key="1">
    <citation type="submission" date="2019-11" db="EMBL/GenBank/DDBJ databases">
        <title>Whole genome sequence of Oryza granulata.</title>
        <authorList>
            <person name="Li W."/>
        </authorList>
    </citation>
    <scope>NUCLEOTIDE SEQUENCE [LARGE SCALE GENOMIC DNA]</scope>
    <source>
        <strain evidence="5">cv. Menghai</strain>
        <tissue evidence="4">Leaf</tissue>
    </source>
</reference>
<dbReference type="AlphaFoldDB" id="A0A6G1FBJ2"/>
<dbReference type="OrthoDB" id="4062651at2759"/>
<name>A0A6G1FBJ2_9ORYZ</name>
<keyword evidence="2" id="KW-1133">Transmembrane helix</keyword>
<protein>
    <recommendedName>
        <fullName evidence="6">Protein kinase domain-containing protein</fullName>
    </recommendedName>
</protein>
<organism evidence="4 5">
    <name type="scientific">Oryza meyeriana var. granulata</name>
    <dbReference type="NCBI Taxonomy" id="110450"/>
    <lineage>
        <taxon>Eukaryota</taxon>
        <taxon>Viridiplantae</taxon>
        <taxon>Streptophyta</taxon>
        <taxon>Embryophyta</taxon>
        <taxon>Tracheophyta</taxon>
        <taxon>Spermatophyta</taxon>
        <taxon>Magnoliopsida</taxon>
        <taxon>Liliopsida</taxon>
        <taxon>Poales</taxon>
        <taxon>Poaceae</taxon>
        <taxon>BOP clade</taxon>
        <taxon>Oryzoideae</taxon>
        <taxon>Oryzeae</taxon>
        <taxon>Oryzinae</taxon>
        <taxon>Oryza</taxon>
        <taxon>Oryza meyeriana</taxon>
    </lineage>
</organism>
<feature type="chain" id="PRO_5026154721" description="Protein kinase domain-containing protein" evidence="3">
    <location>
        <begin position="26"/>
        <end position="268"/>
    </location>
</feature>
<dbReference type="InterPro" id="IPR051564">
    <property type="entry name" value="LRR_receptor-like_kinase"/>
</dbReference>
<comment type="caution">
    <text evidence="4">The sequence shown here is derived from an EMBL/GenBank/DDBJ whole genome shotgun (WGS) entry which is preliminary data.</text>
</comment>
<feature type="transmembrane region" description="Helical" evidence="2">
    <location>
        <begin position="86"/>
        <end position="108"/>
    </location>
</feature>
<keyword evidence="3" id="KW-0732">Signal</keyword>
<dbReference type="InterPro" id="IPR011009">
    <property type="entry name" value="Kinase-like_dom_sf"/>
</dbReference>
<accession>A0A6G1FBJ2</accession>
<evidence type="ECO:0000313" key="5">
    <source>
        <dbReference type="Proteomes" id="UP000479710"/>
    </source>
</evidence>
<dbReference type="SUPFAM" id="SSF56112">
    <property type="entry name" value="Protein kinase-like (PK-like)"/>
    <property type="match status" value="1"/>
</dbReference>
<dbReference type="Proteomes" id="UP000479710">
    <property type="component" value="Unassembled WGS sequence"/>
</dbReference>
<evidence type="ECO:0008006" key="6">
    <source>
        <dbReference type="Google" id="ProtNLM"/>
    </source>
</evidence>
<dbReference type="PANTHER" id="PTHR48055">
    <property type="entry name" value="LEUCINE-RICH REPEAT RECEPTOR PROTEIN KINASE EMS1"/>
    <property type="match status" value="1"/>
</dbReference>
<dbReference type="InterPro" id="IPR017441">
    <property type="entry name" value="Protein_kinase_ATP_BS"/>
</dbReference>
<keyword evidence="1" id="KW-0547">Nucleotide-binding</keyword>
<dbReference type="GO" id="GO:0005524">
    <property type="term" value="F:ATP binding"/>
    <property type="evidence" value="ECO:0007669"/>
    <property type="project" value="UniProtKB-UniRule"/>
</dbReference>
<dbReference type="Gene3D" id="3.30.200.20">
    <property type="entry name" value="Phosphorylase Kinase, domain 1"/>
    <property type="match status" value="1"/>
</dbReference>
<sequence length="268" mass="29670">MAKIAAYQLLLYLFLLLSHTSVSISISQSTTHLSNNKFTISLFDDDFNKLSSEMQHLNLSSNSFVGDVPSSAAIAGVPKLKSLLPVTVFSVLAGVAFISAVAISWLLIVRHQKRRRDLTVWKMTAFCTLDFSECDVLSNLHEENVIGSGGSGKVYRIHVGGKGNAGKVVAVKQLWKMGNSDAKTDKVSVMKLPVYYRAHGEQQPRDRCLHNVNMANHPKFCGWSRVGCICCTAVILFAFYLMALMQLPNLRVQFSIVLQKNLADNFNL</sequence>
<proteinExistence type="predicted"/>
<keyword evidence="2" id="KW-0812">Transmembrane</keyword>
<dbReference type="PANTHER" id="PTHR48055:SF46">
    <property type="entry name" value="LEUCINE-RICH REPEAT SERINE_THREONINE-PROTEIN KINASE 1"/>
    <property type="match status" value="1"/>
</dbReference>
<dbReference type="GO" id="GO:0016020">
    <property type="term" value="C:membrane"/>
    <property type="evidence" value="ECO:0007669"/>
    <property type="project" value="TreeGrafter"/>
</dbReference>
<keyword evidence="1" id="KW-0067">ATP-binding</keyword>
<keyword evidence="2" id="KW-0472">Membrane</keyword>
<dbReference type="PROSITE" id="PS00107">
    <property type="entry name" value="PROTEIN_KINASE_ATP"/>
    <property type="match status" value="1"/>
</dbReference>